<dbReference type="RefSeq" id="WP_217964185.1">
    <property type="nucleotide sequence ID" value="NZ_JAHTBN010000003.1"/>
</dbReference>
<proteinExistence type="predicted"/>
<dbReference type="PANTHER" id="PTHR43745:SF2">
    <property type="entry name" value="NITROREDUCTASE MJ1384-RELATED"/>
    <property type="match status" value="1"/>
</dbReference>
<feature type="domain" description="Nitroreductase" evidence="1">
    <location>
        <begin position="77"/>
        <end position="247"/>
    </location>
</feature>
<evidence type="ECO:0000313" key="2">
    <source>
        <dbReference type="EMBL" id="MFC4200575.1"/>
    </source>
</evidence>
<dbReference type="InterPro" id="IPR029479">
    <property type="entry name" value="Nitroreductase"/>
</dbReference>
<comment type="caution">
    <text evidence="2">The sequence shown here is derived from an EMBL/GenBank/DDBJ whole genome shotgun (WGS) entry which is preliminary data.</text>
</comment>
<dbReference type="EMBL" id="JBHSBV010000002">
    <property type="protein sequence ID" value="MFC4200575.1"/>
    <property type="molecule type" value="Genomic_DNA"/>
</dbReference>
<dbReference type="CDD" id="cd02142">
    <property type="entry name" value="McbC_SagB-like_oxidoreductase"/>
    <property type="match status" value="1"/>
</dbReference>
<organism evidence="2 3">
    <name type="scientific">Candidimonas humi</name>
    <dbReference type="NCBI Taxonomy" id="683355"/>
    <lineage>
        <taxon>Bacteria</taxon>
        <taxon>Pseudomonadati</taxon>
        <taxon>Pseudomonadota</taxon>
        <taxon>Betaproteobacteria</taxon>
        <taxon>Burkholderiales</taxon>
        <taxon>Alcaligenaceae</taxon>
        <taxon>Candidimonas</taxon>
    </lineage>
</organism>
<keyword evidence="3" id="KW-1185">Reference proteome</keyword>
<protein>
    <submittedName>
        <fullName evidence="2">SagB/ThcOx family dehydrogenase</fullName>
    </submittedName>
</protein>
<evidence type="ECO:0000259" key="1">
    <source>
        <dbReference type="Pfam" id="PF00881"/>
    </source>
</evidence>
<dbReference type="Proteomes" id="UP001595848">
    <property type="component" value="Unassembled WGS sequence"/>
</dbReference>
<sequence length="253" mass="26952">MSLDPGFDSSDDAPWADAPLFRLFWKNGELNASRAVSMGQRIALDAARPGGTPGPVHSRAAVPLPDLAGDAAAAWQRRHSTRAFGPQAASVQDLGALLHPLRARRHEPYRLLPSGGAKYPIQTYVALCRLDGPRELAGHIAWYDSEAHGLAPVRDCPAWETLARVLGVDWPDGPAAVIFLIARPENMLAKYGERGGRFMLLEAGAYLGALSYQAAQAGWGGCAIGSFHDAALLSLLGLDAERHLAVLAYACGP</sequence>
<accession>A0ABV8NXL3</accession>
<evidence type="ECO:0000313" key="3">
    <source>
        <dbReference type="Proteomes" id="UP001595848"/>
    </source>
</evidence>
<dbReference type="InterPro" id="IPR052544">
    <property type="entry name" value="Bacteriocin_Proc_Enz"/>
</dbReference>
<dbReference type="PANTHER" id="PTHR43745">
    <property type="entry name" value="NITROREDUCTASE MJ1384-RELATED"/>
    <property type="match status" value="1"/>
</dbReference>
<dbReference type="Pfam" id="PF00881">
    <property type="entry name" value="Nitroreductase"/>
    <property type="match status" value="1"/>
</dbReference>
<name>A0ABV8NXL3_9BURK</name>
<reference evidence="3" key="1">
    <citation type="journal article" date="2019" name="Int. J. Syst. Evol. Microbiol.">
        <title>The Global Catalogue of Microorganisms (GCM) 10K type strain sequencing project: providing services to taxonomists for standard genome sequencing and annotation.</title>
        <authorList>
            <consortium name="The Broad Institute Genomics Platform"/>
            <consortium name="The Broad Institute Genome Sequencing Center for Infectious Disease"/>
            <person name="Wu L."/>
            <person name="Ma J."/>
        </authorList>
    </citation>
    <scope>NUCLEOTIDE SEQUENCE [LARGE SCALE GENOMIC DNA]</scope>
    <source>
        <strain evidence="3">LMG 24813</strain>
    </source>
</reference>
<gene>
    <name evidence="2" type="ORF">ACFOY1_06395</name>
</gene>